<dbReference type="FunFam" id="2.10.25.10:FF:000472">
    <property type="entry name" value="Uncharacterized protein, isoform A"/>
    <property type="match status" value="1"/>
</dbReference>
<evidence type="ECO:0000256" key="16">
    <source>
        <dbReference type="SAM" id="Phobius"/>
    </source>
</evidence>
<evidence type="ECO:0000256" key="7">
    <source>
        <dbReference type="ARBA" id="ARBA00022782"/>
    </source>
</evidence>
<dbReference type="Pfam" id="PF21700">
    <property type="entry name" value="EGF_DL_JAG"/>
    <property type="match status" value="1"/>
</dbReference>
<feature type="signal peptide" evidence="17">
    <location>
        <begin position="1"/>
        <end position="20"/>
    </location>
</feature>
<dbReference type="PROSITE" id="PS01187">
    <property type="entry name" value="EGF_CA"/>
    <property type="match status" value="1"/>
</dbReference>
<dbReference type="GO" id="GO:0007417">
    <property type="term" value="P:central nervous system development"/>
    <property type="evidence" value="ECO:0007669"/>
    <property type="project" value="UniProtKB-ARBA"/>
</dbReference>
<dbReference type="Pfam" id="PF12661">
    <property type="entry name" value="hEGF"/>
    <property type="match status" value="2"/>
</dbReference>
<feature type="disulfide bond" evidence="13">
    <location>
        <begin position="330"/>
        <end position="339"/>
    </location>
</feature>
<evidence type="ECO:0000256" key="13">
    <source>
        <dbReference type="PROSITE-ProRule" id="PRU00076"/>
    </source>
</evidence>
<evidence type="ECO:0000256" key="6">
    <source>
        <dbReference type="ARBA" id="ARBA00022737"/>
    </source>
</evidence>
<dbReference type="GO" id="GO:0005886">
    <property type="term" value="C:plasma membrane"/>
    <property type="evidence" value="ECO:0007669"/>
    <property type="project" value="UniProtKB-ARBA"/>
</dbReference>
<dbReference type="InterPro" id="IPR011651">
    <property type="entry name" value="Notch_ligand_N"/>
</dbReference>
<dbReference type="GO" id="GO:0005509">
    <property type="term" value="F:calcium ion binding"/>
    <property type="evidence" value="ECO:0007669"/>
    <property type="project" value="InterPro"/>
</dbReference>
<organism evidence="20 21">
    <name type="scientific">Cyprinus carpio carpio</name>
    <dbReference type="NCBI Taxonomy" id="630221"/>
    <lineage>
        <taxon>Eukaryota</taxon>
        <taxon>Metazoa</taxon>
        <taxon>Chordata</taxon>
        <taxon>Craniata</taxon>
        <taxon>Vertebrata</taxon>
        <taxon>Euteleostomi</taxon>
        <taxon>Actinopterygii</taxon>
        <taxon>Neopterygii</taxon>
        <taxon>Teleostei</taxon>
        <taxon>Ostariophysi</taxon>
        <taxon>Cypriniformes</taxon>
        <taxon>Cyprinidae</taxon>
        <taxon>Cyprininae</taxon>
        <taxon>Cyprinus</taxon>
    </lineage>
</organism>
<evidence type="ECO:0000313" key="21">
    <source>
        <dbReference type="Proteomes" id="UP001108240"/>
    </source>
</evidence>
<dbReference type="PROSITE" id="PS00022">
    <property type="entry name" value="EGF_1"/>
    <property type="match status" value="6"/>
</dbReference>
<keyword evidence="8" id="KW-0832">Ubl conjugation</keyword>
<feature type="disulfide bond" evidence="13">
    <location>
        <begin position="221"/>
        <end position="230"/>
    </location>
</feature>
<dbReference type="Pfam" id="PF01414">
    <property type="entry name" value="DSL"/>
    <property type="match status" value="1"/>
</dbReference>
<reference evidence="20" key="1">
    <citation type="submission" date="2025-08" db="UniProtKB">
        <authorList>
            <consortium name="Ensembl"/>
        </authorList>
    </citation>
    <scope>IDENTIFICATION</scope>
</reference>
<dbReference type="Gene3D" id="2.60.40.3510">
    <property type="match status" value="1"/>
</dbReference>
<dbReference type="GO" id="GO:1901222">
    <property type="term" value="P:regulation of non-canonical NF-kappaB signal transduction"/>
    <property type="evidence" value="ECO:0007669"/>
    <property type="project" value="UniProtKB-ARBA"/>
</dbReference>
<dbReference type="SMART" id="SM00181">
    <property type="entry name" value="EGF"/>
    <property type="match status" value="7"/>
</dbReference>
<dbReference type="Proteomes" id="UP001108240">
    <property type="component" value="Unplaced"/>
</dbReference>
<feature type="domain" description="EGF-like" evidence="18">
    <location>
        <begin position="264"/>
        <end position="302"/>
    </location>
</feature>
<dbReference type="SMART" id="SM00179">
    <property type="entry name" value="EGF_CA"/>
    <property type="match status" value="4"/>
</dbReference>
<feature type="disulfide bond" evidence="13">
    <location>
        <begin position="467"/>
        <end position="476"/>
    </location>
</feature>
<accession>A0A9J7ZPC4</accession>
<dbReference type="InterPro" id="IPR000742">
    <property type="entry name" value="EGF"/>
</dbReference>
<evidence type="ECO:0000256" key="12">
    <source>
        <dbReference type="ARBA" id="ARBA00023180"/>
    </source>
</evidence>
<dbReference type="PROSITE" id="PS00010">
    <property type="entry name" value="ASX_HYDROXYL"/>
    <property type="match status" value="1"/>
</dbReference>
<protein>
    <recommendedName>
        <fullName evidence="15">Delta-like protein</fullName>
    </recommendedName>
</protein>
<comment type="subcellular location">
    <subcellularLocation>
        <location evidence="1 15">Membrane</location>
        <topology evidence="1 15">Single-pass type I membrane protein</topology>
    </subcellularLocation>
</comment>
<evidence type="ECO:0000256" key="3">
    <source>
        <dbReference type="ARBA" id="ARBA00022536"/>
    </source>
</evidence>
<dbReference type="FunFam" id="2.10.25.10:FF:000004">
    <property type="entry name" value="Neurogenic locus notch 1"/>
    <property type="match status" value="1"/>
</dbReference>
<dbReference type="PROSITE" id="PS50026">
    <property type="entry name" value="EGF_3"/>
    <property type="match status" value="5"/>
</dbReference>
<feature type="domain" description="EGF-like" evidence="18">
    <location>
        <begin position="441"/>
        <end position="477"/>
    </location>
</feature>
<comment type="function">
    <text evidence="15">Putative Notch ligand involved in the mediation of Notch signaling.</text>
</comment>
<dbReference type="CDD" id="cd00054">
    <property type="entry name" value="EGF_CA"/>
    <property type="match status" value="4"/>
</dbReference>
<dbReference type="InterPro" id="IPR051022">
    <property type="entry name" value="Notch_Cell-Fate_Det"/>
</dbReference>
<evidence type="ECO:0000256" key="8">
    <source>
        <dbReference type="ARBA" id="ARBA00022843"/>
    </source>
</evidence>
<feature type="domain" description="DSL" evidence="19">
    <location>
        <begin position="153"/>
        <end position="197"/>
    </location>
</feature>
<dbReference type="FunFam" id="2.60.40.3510:FF:000004">
    <property type="entry name" value="Delta-like protein"/>
    <property type="match status" value="1"/>
</dbReference>
<dbReference type="Pfam" id="PF07657">
    <property type="entry name" value="MNNL"/>
    <property type="match status" value="1"/>
</dbReference>
<dbReference type="GeneTree" id="ENSGT00940000164418"/>
<feature type="domain" description="EGF-like" evidence="18">
    <location>
        <begin position="304"/>
        <end position="340"/>
    </location>
</feature>
<feature type="disulfide bond" evidence="14">
    <location>
        <begin position="155"/>
        <end position="164"/>
    </location>
</feature>
<feature type="chain" id="PRO_5039943310" description="Delta-like protein" evidence="17">
    <location>
        <begin position="21"/>
        <end position="659"/>
    </location>
</feature>
<dbReference type="Gene3D" id="2.10.25.140">
    <property type="match status" value="1"/>
</dbReference>
<feature type="transmembrane region" description="Helical" evidence="16">
    <location>
        <begin position="491"/>
        <end position="515"/>
    </location>
</feature>
<evidence type="ECO:0000256" key="17">
    <source>
        <dbReference type="SAM" id="SignalP"/>
    </source>
</evidence>
<dbReference type="InterPro" id="IPR001774">
    <property type="entry name" value="DSL"/>
</dbReference>
<keyword evidence="11 13" id="KW-1015">Disulfide bond</keyword>
<dbReference type="Gene3D" id="2.10.25.10">
    <property type="entry name" value="Laminin"/>
    <property type="match status" value="6"/>
</dbReference>
<evidence type="ECO:0000256" key="14">
    <source>
        <dbReference type="PROSITE-ProRule" id="PRU00377"/>
    </source>
</evidence>
<dbReference type="FunFam" id="2.10.25.140:FF:000001">
    <property type="entry name" value="Delta-like protein"/>
    <property type="match status" value="1"/>
</dbReference>
<keyword evidence="10 15" id="KW-0472">Membrane</keyword>
<keyword evidence="7" id="KW-0221">Differentiation</keyword>
<evidence type="ECO:0000256" key="1">
    <source>
        <dbReference type="ARBA" id="ARBA00004479"/>
    </source>
</evidence>
<reference evidence="20" key="2">
    <citation type="submission" date="2025-09" db="UniProtKB">
        <authorList>
            <consortium name="Ensembl"/>
        </authorList>
    </citation>
    <scope>IDENTIFICATION</scope>
</reference>
<evidence type="ECO:0000313" key="20">
    <source>
        <dbReference type="Ensembl" id="ENSCCRP00000134959.1"/>
    </source>
</evidence>
<dbReference type="PANTHER" id="PTHR24049:SF35">
    <property type="entry name" value="EGF-LIKE DOMAIN-CONTAINING PROTEIN"/>
    <property type="match status" value="1"/>
</dbReference>
<dbReference type="InterPro" id="IPR013032">
    <property type="entry name" value="EGF-like_CS"/>
</dbReference>
<evidence type="ECO:0000259" key="18">
    <source>
        <dbReference type="PROSITE" id="PS50026"/>
    </source>
</evidence>
<name>A0A9J7ZPC4_CYPCA</name>
<dbReference type="PANTHER" id="PTHR24049">
    <property type="entry name" value="CRUMBS FAMILY MEMBER"/>
    <property type="match status" value="1"/>
</dbReference>
<evidence type="ECO:0000256" key="2">
    <source>
        <dbReference type="ARBA" id="ARBA00022473"/>
    </source>
</evidence>
<dbReference type="AlphaFoldDB" id="A0A9J7ZPC4"/>
<keyword evidence="3 13" id="KW-0245">EGF-like domain</keyword>
<dbReference type="Pfam" id="PF00008">
    <property type="entry name" value="EGF"/>
    <property type="match status" value="3"/>
</dbReference>
<evidence type="ECO:0000256" key="9">
    <source>
        <dbReference type="ARBA" id="ARBA00022989"/>
    </source>
</evidence>
<keyword evidence="21" id="KW-1185">Reference proteome</keyword>
<dbReference type="PROSITE" id="PS01186">
    <property type="entry name" value="EGF_2"/>
    <property type="match status" value="6"/>
</dbReference>
<evidence type="ECO:0000256" key="10">
    <source>
        <dbReference type="ARBA" id="ARBA00023136"/>
    </source>
</evidence>
<feature type="domain" description="EGF-like" evidence="18">
    <location>
        <begin position="198"/>
        <end position="231"/>
    </location>
</feature>
<dbReference type="GO" id="GO:0045597">
    <property type="term" value="P:positive regulation of cell differentiation"/>
    <property type="evidence" value="ECO:0007669"/>
    <property type="project" value="UniProtKB-ARBA"/>
</dbReference>
<proteinExistence type="predicted"/>
<feature type="disulfide bond" evidence="14">
    <location>
        <begin position="168"/>
        <end position="180"/>
    </location>
</feature>
<evidence type="ECO:0000259" key="19">
    <source>
        <dbReference type="PROSITE" id="PS51051"/>
    </source>
</evidence>
<evidence type="ECO:0000256" key="11">
    <source>
        <dbReference type="ARBA" id="ARBA00023157"/>
    </source>
</evidence>
<dbReference type="GO" id="GO:0060218">
    <property type="term" value="P:hematopoietic stem cell differentiation"/>
    <property type="evidence" value="ECO:0007669"/>
    <property type="project" value="UniProtKB-ARBA"/>
</dbReference>
<evidence type="ECO:0000256" key="5">
    <source>
        <dbReference type="ARBA" id="ARBA00022729"/>
    </source>
</evidence>
<dbReference type="PRINTS" id="PR00010">
    <property type="entry name" value="EGFBLOOD"/>
</dbReference>
<feature type="disulfide bond" evidence="14">
    <location>
        <begin position="188"/>
        <end position="197"/>
    </location>
</feature>
<dbReference type="FunFam" id="2.10.25.10:FF:000018">
    <property type="entry name" value="Delta-like 1"/>
    <property type="match status" value="1"/>
</dbReference>
<dbReference type="InterPro" id="IPR018097">
    <property type="entry name" value="EGF_Ca-bd_CS"/>
</dbReference>
<keyword evidence="4 15" id="KW-0812">Transmembrane</keyword>
<dbReference type="GO" id="GO:0048513">
    <property type="term" value="P:animal organ development"/>
    <property type="evidence" value="ECO:0007669"/>
    <property type="project" value="UniProtKB-ARBA"/>
</dbReference>
<keyword evidence="5 15" id="KW-0732">Signal</keyword>
<sequence length="659" mass="72040">MARVLLKCFLILLSAHLAESSGVFELKVHSFTSTSSVCKRSRDCQIFFRICLKHSQDIQPEPPCHYGTGMTGIFNADSVTSSAHIRLPYNFKWPGIVSLIIEAWNAESSEQSTKNINNMISRLATKRRLAIGEDWSQDVHVGEQSQLRFSYRVVCDEFYHGEECSDFCRPRNDAFGHFNCDAAGNRICLPGWKGDYCAEPICLSGCSEEHGSCEAPGECKCRLGWQGPLCDECQRYPGCLHGTCNQPFQCTCKEGWGGLFCNEDLNFCTNHKPCMNDAACTNTGQGSYTCICKPGFRGKNCAIEINECDSNPCKNGGSCNKGTSGYSCLCPPGYMGSNCEKKIDRCSSNPCANGKVSTVTEGLIVGASLGPKARDFCGQCHDTGTRLICRCRPGFSGLRCEINIDDCANNPCQNAGTCVDGINGYTCTCTLGFSGKNCAVRSDACGLMPCENGGTCYTHFSGPVCHCPPGFMGTLCEDKDKPVVASSPLPAALVVSFTLGLITLTLVVCAAIVVLRQMRQGQKITSTTVCNHLESVNNQVTPASTLSREKEALLIPGGLFKVSNKDVALRSTTVDSHSSEKSNYKQKMVDYNISIDEKPTNNKLDMKNSESTLLVPQMNYPKEGVYHPVYIIPEHIEQCVFATEVSIFRHCLKFLHYIS</sequence>
<dbReference type="InterPro" id="IPR000152">
    <property type="entry name" value="EGF-type_Asp/Asn_hydroxyl_site"/>
</dbReference>
<evidence type="ECO:0000256" key="4">
    <source>
        <dbReference type="ARBA" id="ARBA00022692"/>
    </source>
</evidence>
<dbReference type="FunFam" id="2.10.25.10:FF:000064">
    <property type="entry name" value="Delta-like protein"/>
    <property type="match status" value="1"/>
</dbReference>
<feature type="domain" description="EGF-like" evidence="18">
    <location>
        <begin position="403"/>
        <end position="439"/>
    </location>
</feature>
<dbReference type="SUPFAM" id="SSF57196">
    <property type="entry name" value="EGF/Laminin"/>
    <property type="match status" value="4"/>
</dbReference>
<keyword evidence="2 15" id="KW-0217">Developmental protein</keyword>
<feature type="disulfide bond" evidence="13">
    <location>
        <begin position="292"/>
        <end position="301"/>
    </location>
</feature>
<dbReference type="PROSITE" id="PS51051">
    <property type="entry name" value="DSL"/>
    <property type="match status" value="1"/>
</dbReference>
<evidence type="ECO:0000256" key="15">
    <source>
        <dbReference type="RuleBase" id="RU280815"/>
    </source>
</evidence>
<keyword evidence="6 15" id="KW-0677">Repeat</keyword>
<comment type="caution">
    <text evidence="13">Lacks conserved residue(s) required for the propagation of feature annotation.</text>
</comment>
<dbReference type="SMART" id="SM00051">
    <property type="entry name" value="DSL"/>
    <property type="match status" value="1"/>
</dbReference>
<keyword evidence="9 15" id="KW-1133">Transmembrane helix</keyword>
<dbReference type="Ensembl" id="ENSCCRT00000174125.1">
    <property type="protein sequence ID" value="ENSCCRP00000134959.1"/>
    <property type="gene ID" value="ENSCCRG00000049759.2"/>
</dbReference>
<keyword evidence="12" id="KW-0325">Glycoprotein</keyword>
<dbReference type="InterPro" id="IPR001881">
    <property type="entry name" value="EGF-like_Ca-bd_dom"/>
</dbReference>
<feature type="disulfide bond" evidence="13">
    <location>
        <begin position="429"/>
        <end position="438"/>
    </location>
</feature>
<dbReference type="GO" id="GO:0007219">
    <property type="term" value="P:Notch signaling pathway"/>
    <property type="evidence" value="ECO:0007669"/>
    <property type="project" value="InterPro"/>
</dbReference>